<name>A0A8H6WXV7_9AGAR</name>
<organism evidence="1 2">
    <name type="scientific">Mycena sanguinolenta</name>
    <dbReference type="NCBI Taxonomy" id="230812"/>
    <lineage>
        <taxon>Eukaryota</taxon>
        <taxon>Fungi</taxon>
        <taxon>Dikarya</taxon>
        <taxon>Basidiomycota</taxon>
        <taxon>Agaricomycotina</taxon>
        <taxon>Agaricomycetes</taxon>
        <taxon>Agaricomycetidae</taxon>
        <taxon>Agaricales</taxon>
        <taxon>Marasmiineae</taxon>
        <taxon>Mycenaceae</taxon>
        <taxon>Mycena</taxon>
    </lineage>
</organism>
<gene>
    <name evidence="1" type="ORF">MSAN_02459400</name>
</gene>
<sequence length="261" mass="30119">MPILCILAKYGRDTITTIDEILGLEMGETRLLLRGLHSVIGIYKDSNLLTGKLADKIRWHHASLLDFLNNPSRSHELYVDGLQYRMHLARRFLHFASGRYRPSVLGRPSDSQQLFNTELIPLIISLPPSVQLCPLIERMNPEHIFELASDLKCMVDWLKKIPSAPPDLIQLWEDYVFMSSFRETNGYSQFDSHSKISLEPFPQSQEIHQVMVVMVFLTELFPSVRDTEFQLAAAFQHVRDTRLKPEAPFQHVRALFGHYMG</sequence>
<dbReference type="EMBL" id="JACAZH010000068">
    <property type="protein sequence ID" value="KAF7330592.1"/>
    <property type="molecule type" value="Genomic_DNA"/>
</dbReference>
<keyword evidence="2" id="KW-1185">Reference proteome</keyword>
<dbReference type="OrthoDB" id="2991765at2759"/>
<reference evidence="1" key="1">
    <citation type="submission" date="2020-05" db="EMBL/GenBank/DDBJ databases">
        <title>Mycena genomes resolve the evolution of fungal bioluminescence.</title>
        <authorList>
            <person name="Tsai I.J."/>
        </authorList>
    </citation>
    <scope>NUCLEOTIDE SEQUENCE</scope>
    <source>
        <strain evidence="1">160909Yilan</strain>
    </source>
</reference>
<protein>
    <submittedName>
        <fullName evidence="1">NACHT domain-containing protein</fullName>
    </submittedName>
</protein>
<comment type="caution">
    <text evidence="1">The sequence shown here is derived from an EMBL/GenBank/DDBJ whole genome shotgun (WGS) entry which is preliminary data.</text>
</comment>
<evidence type="ECO:0000313" key="2">
    <source>
        <dbReference type="Proteomes" id="UP000623467"/>
    </source>
</evidence>
<proteinExistence type="predicted"/>
<accession>A0A8H6WXV7</accession>
<evidence type="ECO:0000313" key="1">
    <source>
        <dbReference type="EMBL" id="KAF7330592.1"/>
    </source>
</evidence>
<dbReference type="AlphaFoldDB" id="A0A8H6WXV7"/>
<dbReference type="Proteomes" id="UP000623467">
    <property type="component" value="Unassembled WGS sequence"/>
</dbReference>